<feature type="transmembrane region" description="Helical" evidence="7">
    <location>
        <begin position="296"/>
        <end position="314"/>
    </location>
</feature>
<dbReference type="GO" id="GO:0022857">
    <property type="term" value="F:transmembrane transporter activity"/>
    <property type="evidence" value="ECO:0007669"/>
    <property type="project" value="InterPro"/>
</dbReference>
<keyword evidence="5 7" id="KW-0472">Membrane</keyword>
<evidence type="ECO:0000256" key="8">
    <source>
        <dbReference type="SAM" id="SignalP"/>
    </source>
</evidence>
<gene>
    <name evidence="9" type="ORF">DM860_008588</name>
</gene>
<dbReference type="InterPro" id="IPR036259">
    <property type="entry name" value="MFS_trans_sf"/>
</dbReference>
<evidence type="ECO:0000256" key="5">
    <source>
        <dbReference type="ARBA" id="ARBA00023136"/>
    </source>
</evidence>
<protein>
    <recommendedName>
        <fullName evidence="11">Major facilitator superfamily (MFS) profile domain-containing protein</fullName>
    </recommendedName>
</protein>
<evidence type="ECO:0000256" key="1">
    <source>
        <dbReference type="ARBA" id="ARBA00004141"/>
    </source>
</evidence>
<feature type="transmembrane region" description="Helical" evidence="7">
    <location>
        <begin position="195"/>
        <end position="214"/>
    </location>
</feature>
<dbReference type="Pfam" id="PF00854">
    <property type="entry name" value="PTR2"/>
    <property type="match status" value="1"/>
</dbReference>
<feature type="transmembrane region" description="Helical" evidence="7">
    <location>
        <begin position="463"/>
        <end position="484"/>
    </location>
</feature>
<dbReference type="InterPro" id="IPR000109">
    <property type="entry name" value="POT_fam"/>
</dbReference>
<feature type="transmembrane region" description="Helical" evidence="7">
    <location>
        <begin position="171"/>
        <end position="189"/>
    </location>
</feature>
<dbReference type="GO" id="GO:0016020">
    <property type="term" value="C:membrane"/>
    <property type="evidence" value="ECO:0007669"/>
    <property type="project" value="UniProtKB-SubCell"/>
</dbReference>
<organism evidence="9 10">
    <name type="scientific">Cuscuta australis</name>
    <dbReference type="NCBI Taxonomy" id="267555"/>
    <lineage>
        <taxon>Eukaryota</taxon>
        <taxon>Viridiplantae</taxon>
        <taxon>Streptophyta</taxon>
        <taxon>Embryophyta</taxon>
        <taxon>Tracheophyta</taxon>
        <taxon>Spermatophyta</taxon>
        <taxon>Magnoliopsida</taxon>
        <taxon>eudicotyledons</taxon>
        <taxon>Gunneridae</taxon>
        <taxon>Pentapetalae</taxon>
        <taxon>asterids</taxon>
        <taxon>lamiids</taxon>
        <taxon>Solanales</taxon>
        <taxon>Convolvulaceae</taxon>
        <taxon>Cuscuteae</taxon>
        <taxon>Cuscuta</taxon>
        <taxon>Cuscuta subgen. Grammica</taxon>
        <taxon>Cuscuta sect. Cleistogrammica</taxon>
    </lineage>
</organism>
<proteinExistence type="inferred from homology"/>
<keyword evidence="3 7" id="KW-0812">Transmembrane</keyword>
<reference evidence="9 10" key="1">
    <citation type="submission" date="2018-06" db="EMBL/GenBank/DDBJ databases">
        <title>The Genome of Cuscuta australis (Dodder) Provides Insight into the Evolution of Plant Parasitism.</title>
        <authorList>
            <person name="Liu H."/>
        </authorList>
    </citation>
    <scope>NUCLEOTIDE SEQUENCE [LARGE SCALE GENOMIC DNA]</scope>
    <source>
        <strain evidence="10">cv. Yunnan</strain>
        <tissue evidence="9">Vines</tissue>
    </source>
</reference>
<evidence type="ECO:0000256" key="2">
    <source>
        <dbReference type="ARBA" id="ARBA00005982"/>
    </source>
</evidence>
<comment type="similarity">
    <text evidence="6">Belongs to the major facilitator superfamily. Phosphate:H(+) symporter (TC 2.A.1.9) family.</text>
</comment>
<comment type="caution">
    <text evidence="9">The sequence shown here is derived from an EMBL/GenBank/DDBJ whole genome shotgun (WGS) entry which is preliminary data.</text>
</comment>
<evidence type="ECO:0000313" key="9">
    <source>
        <dbReference type="EMBL" id="RAL40890.1"/>
    </source>
</evidence>
<dbReference type="EMBL" id="NQVE01000192">
    <property type="protein sequence ID" value="RAL40890.1"/>
    <property type="molecule type" value="Genomic_DNA"/>
</dbReference>
<comment type="similarity">
    <text evidence="2">Belongs to the major facilitator superfamily. Proton-dependent oligopeptide transporter (POT/PTR) (TC 2.A.17) family.</text>
</comment>
<dbReference type="SUPFAM" id="SSF103473">
    <property type="entry name" value="MFS general substrate transporter"/>
    <property type="match status" value="1"/>
</dbReference>
<evidence type="ECO:0000256" key="6">
    <source>
        <dbReference type="ARBA" id="ARBA00044504"/>
    </source>
</evidence>
<sequence length="537" mass="59380">MAGGRGLAMSSILLIVVAGMERFTFKGVAANMMSYLTDVVKMSNSSAAKMVNNWCGLTYLVPLLVAPLADSFLDRYSIILLSSLPYLLGLLALTSRAFRWPWRARTNTSTASTLLGWSLALISLGLGVYTASLQAFGADQLDYDHDDNTDQEDPGGGEESSDRRSRFFQRWYFGICCGCLLGVVGMSYIQDTVGWGLGFAIPSFVMVASVALFLSGTRFYRFKKTGVESNHLIQAIKGRVASRLKNRGGDSLPAEKSEVVVVVELHEQISSPLYDEDSNGGKKQNDDMNPLDLVKLVIRLLPTWMTLLMFAVIFQQPATFFTRQGMTMERNIIGTKIKVPPAALQSAIAVSVILLMPLYHKAFIPSIRAFTRNEKGVTVRQRMGIGMFLSVVAMVVAAVTERRRLCVSNRQTEDVHGDNVVPMSIFWLLPQYILLGVSDIFTVVGMQEFFYSAVPENMRTFGVALNTSVFGVGNFLGSALIAAIEHLTGSRSAGERRSWFSNDLREARLDYYYWFLASSSGISLAAFILFCKLVRVR</sequence>
<name>A0A328D6Y2_9ASTE</name>
<dbReference type="AlphaFoldDB" id="A0A328D6Y2"/>
<keyword evidence="8" id="KW-0732">Signal</keyword>
<comment type="subcellular location">
    <subcellularLocation>
        <location evidence="1">Membrane</location>
        <topology evidence="1">Multi-pass membrane protein</topology>
    </subcellularLocation>
</comment>
<dbReference type="Gene3D" id="1.20.1250.20">
    <property type="entry name" value="MFS general substrate transporter like domains"/>
    <property type="match status" value="1"/>
</dbReference>
<keyword evidence="10" id="KW-1185">Reference proteome</keyword>
<accession>A0A328D6Y2</accession>
<evidence type="ECO:0000313" key="10">
    <source>
        <dbReference type="Proteomes" id="UP000249390"/>
    </source>
</evidence>
<feature type="transmembrane region" description="Helical" evidence="7">
    <location>
        <begin position="114"/>
        <end position="133"/>
    </location>
</feature>
<evidence type="ECO:0000256" key="7">
    <source>
        <dbReference type="SAM" id="Phobius"/>
    </source>
</evidence>
<feature type="transmembrane region" description="Helical" evidence="7">
    <location>
        <begin position="511"/>
        <end position="531"/>
    </location>
</feature>
<keyword evidence="4 7" id="KW-1133">Transmembrane helix</keyword>
<feature type="transmembrane region" description="Helical" evidence="7">
    <location>
        <begin position="76"/>
        <end position="94"/>
    </location>
</feature>
<dbReference type="Proteomes" id="UP000249390">
    <property type="component" value="Unassembled WGS sequence"/>
</dbReference>
<evidence type="ECO:0008006" key="11">
    <source>
        <dbReference type="Google" id="ProtNLM"/>
    </source>
</evidence>
<evidence type="ECO:0000256" key="3">
    <source>
        <dbReference type="ARBA" id="ARBA00022692"/>
    </source>
</evidence>
<feature type="chain" id="PRO_5016457348" description="Major facilitator superfamily (MFS) profile domain-containing protein" evidence="8">
    <location>
        <begin position="20"/>
        <end position="537"/>
    </location>
</feature>
<feature type="transmembrane region" description="Helical" evidence="7">
    <location>
        <begin position="50"/>
        <end position="69"/>
    </location>
</feature>
<feature type="signal peptide" evidence="8">
    <location>
        <begin position="1"/>
        <end position="19"/>
    </location>
</feature>
<feature type="transmembrane region" description="Helical" evidence="7">
    <location>
        <begin position="383"/>
        <end position="400"/>
    </location>
</feature>
<evidence type="ECO:0000256" key="4">
    <source>
        <dbReference type="ARBA" id="ARBA00022989"/>
    </source>
</evidence>
<dbReference type="PANTHER" id="PTHR11654">
    <property type="entry name" value="OLIGOPEPTIDE TRANSPORTER-RELATED"/>
    <property type="match status" value="1"/>
</dbReference>
<feature type="transmembrane region" description="Helical" evidence="7">
    <location>
        <begin position="342"/>
        <end position="362"/>
    </location>
</feature>